<dbReference type="GO" id="GO:0030246">
    <property type="term" value="F:carbohydrate binding"/>
    <property type="evidence" value="ECO:0007669"/>
    <property type="project" value="InterPro"/>
</dbReference>
<evidence type="ECO:0000256" key="1">
    <source>
        <dbReference type="SAM" id="MobiDB-lite"/>
    </source>
</evidence>
<keyword evidence="5" id="KW-1185">Reference proteome</keyword>
<dbReference type="EMBL" id="BDGG01000004">
    <property type="protein sequence ID" value="GAU98667.1"/>
    <property type="molecule type" value="Genomic_DNA"/>
</dbReference>
<protein>
    <recommendedName>
        <fullName evidence="3">SUEL-type lectin domain-containing protein</fullName>
    </recommendedName>
</protein>
<dbReference type="CDD" id="cd22829">
    <property type="entry name" value="Gal_Rha_Lectin_EVA1_EVA1C_rpt2"/>
    <property type="match status" value="1"/>
</dbReference>
<feature type="domain" description="SUEL-type lectin" evidence="3">
    <location>
        <begin position="169"/>
        <end position="268"/>
    </location>
</feature>
<feature type="region of interest" description="Disordered" evidence="1">
    <location>
        <begin position="480"/>
        <end position="506"/>
    </location>
</feature>
<comment type="caution">
    <text evidence="4">The sequence shown here is derived from an EMBL/GenBank/DDBJ whole genome shotgun (WGS) entry which is preliminary data.</text>
</comment>
<accession>A0A1D1VFY4</accession>
<dbReference type="PROSITE" id="PS50228">
    <property type="entry name" value="SUEL_LECTIN"/>
    <property type="match status" value="2"/>
</dbReference>
<dbReference type="InterPro" id="IPR043159">
    <property type="entry name" value="Lectin_gal-bd_sf"/>
</dbReference>
<proteinExistence type="predicted"/>
<feature type="region of interest" description="Disordered" evidence="1">
    <location>
        <begin position="279"/>
        <end position="340"/>
    </location>
</feature>
<evidence type="ECO:0000313" key="5">
    <source>
        <dbReference type="Proteomes" id="UP000186922"/>
    </source>
</evidence>
<sequence length="506" mass="56318">MRAGRKYFSEVLSCNERQTPVLLFLCCLLKGINCSALLTANIRTLQSAACETDELVMRCPPKTSIHIVFANYGRLVSSRERPCHTAVQSGQRSNASIFHSSYDIDEESRNCLTPSSKQKVMALCQDKNRSTCRIPVNGETFKEDPCPRTWKYLEVAYKCKPNVFHSQVVCEGETMKLECEKTTHRLAIQSAMFGRDRSGSAVCPDRTPKETRPPGFHSPECFSSFATEMAMTKCQNERSCTLFADEATFGDQCPAGTLKYLVVSYACVPQRILIKGSNRAVSPKEKEPVLHDDKSDEYDAGDHNSIGDPEDHNSIGGRSSTTHDIQAIEPDSSSGSISDRNYYGGNRKGFLVEEQDITRCNCTENISVIMDWIVVYQKITGNRTAVMIYSGAAAGVGLVILMAIIVGHYVSRHRSRKREREQNGKLSHSSSKQAALKEQRMPLYSTRFAEENEEADVPVDLTVATRSSYAPRNSLPRAVSLSIDGKKPMNSSRSMHRLTTDGSFYS</sequence>
<organism evidence="4 5">
    <name type="scientific">Ramazzottius varieornatus</name>
    <name type="common">Water bear</name>
    <name type="synonym">Tardigrade</name>
    <dbReference type="NCBI Taxonomy" id="947166"/>
    <lineage>
        <taxon>Eukaryota</taxon>
        <taxon>Metazoa</taxon>
        <taxon>Ecdysozoa</taxon>
        <taxon>Tardigrada</taxon>
        <taxon>Eutardigrada</taxon>
        <taxon>Parachela</taxon>
        <taxon>Hypsibioidea</taxon>
        <taxon>Ramazzottiidae</taxon>
        <taxon>Ramazzottius</taxon>
    </lineage>
</organism>
<feature type="compositionally biased region" description="Basic and acidic residues" evidence="1">
    <location>
        <begin position="282"/>
        <end position="294"/>
    </location>
</feature>
<gene>
    <name evidence="4" type="primary">RvY_09783-1</name>
    <name evidence="4" type="synonym">RvY_09783.1</name>
    <name evidence="4" type="ORF">RvY_09783</name>
</gene>
<dbReference type="InterPro" id="IPR000922">
    <property type="entry name" value="Lectin_gal-bd_dom"/>
</dbReference>
<evidence type="ECO:0000259" key="3">
    <source>
        <dbReference type="PROSITE" id="PS50228"/>
    </source>
</evidence>
<feature type="transmembrane region" description="Helical" evidence="2">
    <location>
        <begin position="386"/>
        <end position="410"/>
    </location>
</feature>
<feature type="compositionally biased region" description="Polar residues" evidence="1">
    <location>
        <begin position="424"/>
        <end position="433"/>
    </location>
</feature>
<dbReference type="AlphaFoldDB" id="A0A1D1VFY4"/>
<feature type="region of interest" description="Disordered" evidence="1">
    <location>
        <begin position="412"/>
        <end position="436"/>
    </location>
</feature>
<dbReference type="Gene3D" id="2.60.120.740">
    <property type="match status" value="2"/>
</dbReference>
<keyword evidence="2" id="KW-0812">Transmembrane</keyword>
<keyword evidence="2" id="KW-0472">Membrane</keyword>
<keyword evidence="2" id="KW-1133">Transmembrane helix</keyword>
<dbReference type="Proteomes" id="UP000186922">
    <property type="component" value="Unassembled WGS sequence"/>
</dbReference>
<reference evidence="4 5" key="1">
    <citation type="journal article" date="2016" name="Nat. Commun.">
        <title>Extremotolerant tardigrade genome and improved radiotolerance of human cultured cells by tardigrade-unique protein.</title>
        <authorList>
            <person name="Hashimoto T."/>
            <person name="Horikawa D.D."/>
            <person name="Saito Y."/>
            <person name="Kuwahara H."/>
            <person name="Kozuka-Hata H."/>
            <person name="Shin-I T."/>
            <person name="Minakuchi Y."/>
            <person name="Ohishi K."/>
            <person name="Motoyama A."/>
            <person name="Aizu T."/>
            <person name="Enomoto A."/>
            <person name="Kondo K."/>
            <person name="Tanaka S."/>
            <person name="Hara Y."/>
            <person name="Koshikawa S."/>
            <person name="Sagara H."/>
            <person name="Miura T."/>
            <person name="Yokobori S."/>
            <person name="Miyagawa K."/>
            <person name="Suzuki Y."/>
            <person name="Kubo T."/>
            <person name="Oyama M."/>
            <person name="Kohara Y."/>
            <person name="Fujiyama A."/>
            <person name="Arakawa K."/>
            <person name="Katayama T."/>
            <person name="Toyoda A."/>
            <person name="Kunieda T."/>
        </authorList>
    </citation>
    <scope>NUCLEOTIDE SEQUENCE [LARGE SCALE GENOMIC DNA]</scope>
    <source>
        <strain evidence="4 5">YOKOZUNA-1</strain>
    </source>
</reference>
<dbReference type="OrthoDB" id="5970528at2759"/>
<evidence type="ECO:0000313" key="4">
    <source>
        <dbReference type="EMBL" id="GAU98667.1"/>
    </source>
</evidence>
<dbReference type="PANTHER" id="PTHR46780">
    <property type="entry name" value="PROTEIN EVA-1"/>
    <property type="match status" value="1"/>
</dbReference>
<dbReference type="Pfam" id="PF02140">
    <property type="entry name" value="SUEL_Lectin"/>
    <property type="match status" value="2"/>
</dbReference>
<dbReference type="STRING" id="947166.A0A1D1VFY4"/>
<dbReference type="CDD" id="cd22828">
    <property type="entry name" value="Gal_Rha_Lectin_EVA1_EVA1C_rpt1"/>
    <property type="match status" value="1"/>
</dbReference>
<name>A0A1D1VFY4_RAMVA</name>
<evidence type="ECO:0000256" key="2">
    <source>
        <dbReference type="SAM" id="Phobius"/>
    </source>
</evidence>
<feature type="domain" description="SUEL-type lectin" evidence="3">
    <location>
        <begin position="49"/>
        <end position="160"/>
    </location>
</feature>